<dbReference type="InterPro" id="IPR016193">
    <property type="entry name" value="Cytidine_deaminase-like"/>
</dbReference>
<keyword evidence="11" id="KW-0479">Metal-binding</keyword>
<feature type="region of interest" description="Disordered" evidence="18">
    <location>
        <begin position="323"/>
        <end position="389"/>
    </location>
</feature>
<dbReference type="GO" id="GO:0008270">
    <property type="term" value="F:zinc ion binding"/>
    <property type="evidence" value="ECO:0007669"/>
    <property type="project" value="InterPro"/>
</dbReference>
<reference evidence="20" key="1">
    <citation type="journal article" date="2021" name="PeerJ">
        <title>Extensive microbial diversity within the chicken gut microbiome revealed by metagenomics and culture.</title>
        <authorList>
            <person name="Gilroy R."/>
            <person name="Ravi A."/>
            <person name="Getino M."/>
            <person name="Pursley I."/>
            <person name="Horton D.L."/>
            <person name="Alikhan N.F."/>
            <person name="Baker D."/>
            <person name="Gharbi K."/>
            <person name="Hall N."/>
            <person name="Watson M."/>
            <person name="Adriaenssens E.M."/>
            <person name="Foster-Nyarko E."/>
            <person name="Jarju S."/>
            <person name="Secka A."/>
            <person name="Antonio M."/>
            <person name="Oren A."/>
            <person name="Chaudhuri R.R."/>
            <person name="La Ragione R."/>
            <person name="Hildebrand F."/>
            <person name="Pallen M.J."/>
        </authorList>
    </citation>
    <scope>NUCLEOTIDE SEQUENCE</scope>
    <source>
        <strain evidence="20">378</strain>
    </source>
</reference>
<accession>A0A948WYU8</accession>
<keyword evidence="16" id="KW-0511">Multifunctional enzyme</keyword>
<dbReference type="InterPro" id="IPR024072">
    <property type="entry name" value="DHFR-like_dom_sf"/>
</dbReference>
<dbReference type="SUPFAM" id="SSF53927">
    <property type="entry name" value="Cytidine deaminase-like"/>
    <property type="match status" value="1"/>
</dbReference>
<dbReference type="FunFam" id="3.40.140.10:FF:000025">
    <property type="entry name" value="Riboflavin biosynthesis protein RibD"/>
    <property type="match status" value="1"/>
</dbReference>
<evidence type="ECO:0000256" key="16">
    <source>
        <dbReference type="ARBA" id="ARBA00023268"/>
    </source>
</evidence>
<organism evidence="20 21">
    <name type="scientific">Candidatus Anaerobiospirillum pullicola</name>
    <dbReference type="NCBI Taxonomy" id="2838451"/>
    <lineage>
        <taxon>Bacteria</taxon>
        <taxon>Pseudomonadati</taxon>
        <taxon>Pseudomonadota</taxon>
        <taxon>Gammaproteobacteria</taxon>
        <taxon>Aeromonadales</taxon>
        <taxon>Succinivibrionaceae</taxon>
        <taxon>Anaerobiospirillum</taxon>
    </lineage>
</organism>
<feature type="region of interest" description="Disordered" evidence="18">
    <location>
        <begin position="659"/>
        <end position="695"/>
    </location>
</feature>
<evidence type="ECO:0000256" key="1">
    <source>
        <dbReference type="ARBA" id="ARBA00001947"/>
    </source>
</evidence>
<dbReference type="GO" id="GO:0008703">
    <property type="term" value="F:5-amino-6-(5-phosphoribosylamino)uracil reductase activity"/>
    <property type="evidence" value="ECO:0007669"/>
    <property type="project" value="UniProtKB-EC"/>
</dbReference>
<evidence type="ECO:0000256" key="15">
    <source>
        <dbReference type="ARBA" id="ARBA00023002"/>
    </source>
</evidence>
<evidence type="ECO:0000256" key="11">
    <source>
        <dbReference type="ARBA" id="ARBA00022723"/>
    </source>
</evidence>
<proteinExistence type="inferred from homology"/>
<evidence type="ECO:0000256" key="6">
    <source>
        <dbReference type="ARBA" id="ARBA00007417"/>
    </source>
</evidence>
<dbReference type="NCBIfam" id="TIGR00326">
    <property type="entry name" value="eubact_ribD"/>
    <property type="match status" value="1"/>
</dbReference>
<dbReference type="InterPro" id="IPR002734">
    <property type="entry name" value="RibDG_C"/>
</dbReference>
<evidence type="ECO:0000256" key="4">
    <source>
        <dbReference type="ARBA" id="ARBA00004910"/>
    </source>
</evidence>
<evidence type="ECO:0000313" key="21">
    <source>
        <dbReference type="Proteomes" id="UP000733611"/>
    </source>
</evidence>
<feature type="compositionally biased region" description="Low complexity" evidence="18">
    <location>
        <begin position="333"/>
        <end position="350"/>
    </location>
</feature>
<keyword evidence="17" id="KW-0175">Coiled coil</keyword>
<feature type="region of interest" description="Disordered" evidence="18">
    <location>
        <begin position="422"/>
        <end position="444"/>
    </location>
</feature>
<comment type="caution">
    <text evidence="20">The sequence shown here is derived from an EMBL/GenBank/DDBJ whole genome shotgun (WGS) entry which is preliminary data.</text>
</comment>
<comment type="pathway">
    <text evidence="4">Cofactor biosynthesis; riboflavin biosynthesis; 5-amino-6-(D-ribitylamino)uracil from GTP: step 3/4.</text>
</comment>
<dbReference type="InterPro" id="IPR004794">
    <property type="entry name" value="Eubact_RibD"/>
</dbReference>
<comment type="function">
    <text evidence="2">Converts 2,5-diamino-6-(ribosylamino)-4(3h)-pyrimidinone 5'-phosphate into 5-amino-6-(ribosylamino)-2,4(1h,3h)-pyrimidinedione 5'-phosphate.</text>
</comment>
<evidence type="ECO:0000259" key="19">
    <source>
        <dbReference type="PROSITE" id="PS51747"/>
    </source>
</evidence>
<dbReference type="AlphaFoldDB" id="A0A948WYU8"/>
<evidence type="ECO:0000256" key="14">
    <source>
        <dbReference type="ARBA" id="ARBA00022857"/>
    </source>
</evidence>
<gene>
    <name evidence="20" type="primary">ribD</name>
    <name evidence="20" type="ORF">H9847_09985</name>
</gene>
<dbReference type="InterPro" id="IPR016192">
    <property type="entry name" value="APOBEC/CMP_deaminase_Zn-bd"/>
</dbReference>
<dbReference type="CDD" id="cd01284">
    <property type="entry name" value="Riboflavin_deaminase-reductase"/>
    <property type="match status" value="1"/>
</dbReference>
<reference evidence="20" key="2">
    <citation type="submission" date="2021-04" db="EMBL/GenBank/DDBJ databases">
        <authorList>
            <person name="Gilroy R."/>
        </authorList>
    </citation>
    <scope>NUCLEOTIDE SEQUENCE</scope>
    <source>
        <strain evidence="20">378</strain>
    </source>
</reference>
<evidence type="ECO:0000313" key="20">
    <source>
        <dbReference type="EMBL" id="MBU3845170.1"/>
    </source>
</evidence>
<feature type="compositionally biased region" description="Basic residues" evidence="18">
    <location>
        <begin position="678"/>
        <end position="695"/>
    </location>
</feature>
<name>A0A948WYU8_9GAMM</name>
<comment type="cofactor">
    <cofactor evidence="1">
        <name>Zn(2+)</name>
        <dbReference type="ChEBI" id="CHEBI:29105"/>
    </cofactor>
</comment>
<evidence type="ECO:0000256" key="7">
    <source>
        <dbReference type="ARBA" id="ARBA00012766"/>
    </source>
</evidence>
<keyword evidence="12 20" id="KW-0378">Hydrolase</keyword>
<dbReference type="InterPro" id="IPR050765">
    <property type="entry name" value="Riboflavin_Biosynth_HTPR"/>
</dbReference>
<dbReference type="PANTHER" id="PTHR38011:SF7">
    <property type="entry name" value="2,5-DIAMINO-6-RIBOSYLAMINO-4(3H)-PYRIMIDINONE 5'-PHOSPHATE REDUCTASE"/>
    <property type="match status" value="1"/>
</dbReference>
<evidence type="ECO:0000256" key="18">
    <source>
        <dbReference type="SAM" id="MobiDB-lite"/>
    </source>
</evidence>
<dbReference type="EMBL" id="JAHLFE010000207">
    <property type="protein sequence ID" value="MBU3845170.1"/>
    <property type="molecule type" value="Genomic_DNA"/>
</dbReference>
<evidence type="ECO:0000256" key="12">
    <source>
        <dbReference type="ARBA" id="ARBA00022801"/>
    </source>
</evidence>
<evidence type="ECO:0000256" key="9">
    <source>
        <dbReference type="ARBA" id="ARBA00019930"/>
    </source>
</evidence>
<protein>
    <recommendedName>
        <fullName evidence="9">Riboflavin biosynthesis protein RibD</fullName>
        <ecNumber evidence="8">1.1.1.193</ecNumber>
        <ecNumber evidence="7">3.5.4.26</ecNumber>
    </recommendedName>
</protein>
<keyword evidence="14" id="KW-0521">NADP</keyword>
<evidence type="ECO:0000256" key="13">
    <source>
        <dbReference type="ARBA" id="ARBA00022833"/>
    </source>
</evidence>
<evidence type="ECO:0000256" key="17">
    <source>
        <dbReference type="SAM" id="Coils"/>
    </source>
</evidence>
<dbReference type="Pfam" id="PF00383">
    <property type="entry name" value="dCMP_cyt_deam_1"/>
    <property type="match status" value="1"/>
</dbReference>
<feature type="compositionally biased region" description="Polar residues" evidence="18">
    <location>
        <begin position="353"/>
        <end position="367"/>
    </location>
</feature>
<dbReference type="GO" id="GO:0008835">
    <property type="term" value="F:diaminohydroxyphosphoribosylaminopyrimidine deaminase activity"/>
    <property type="evidence" value="ECO:0007669"/>
    <property type="project" value="UniProtKB-EC"/>
</dbReference>
<dbReference type="GO" id="GO:0009231">
    <property type="term" value="P:riboflavin biosynthetic process"/>
    <property type="evidence" value="ECO:0007669"/>
    <property type="project" value="UniProtKB-KW"/>
</dbReference>
<dbReference type="InterPro" id="IPR002125">
    <property type="entry name" value="CMP_dCMP_dom"/>
</dbReference>
<feature type="domain" description="CMP/dCMP-type deaminase" evidence="19">
    <location>
        <begin position="6"/>
        <end position="131"/>
    </location>
</feature>
<evidence type="ECO:0000256" key="5">
    <source>
        <dbReference type="ARBA" id="ARBA00005259"/>
    </source>
</evidence>
<keyword evidence="10" id="KW-0686">Riboflavin biosynthesis</keyword>
<evidence type="ECO:0000256" key="10">
    <source>
        <dbReference type="ARBA" id="ARBA00022619"/>
    </source>
</evidence>
<keyword evidence="13" id="KW-0862">Zinc</keyword>
<comment type="similarity">
    <text evidence="5">In the N-terminal section; belongs to the cytidine and deoxycytidylate deaminase family.</text>
</comment>
<comment type="similarity">
    <text evidence="6">In the C-terminal section; belongs to the HTP reductase family.</text>
</comment>
<dbReference type="PANTHER" id="PTHR38011">
    <property type="entry name" value="DIHYDROFOLATE REDUCTASE FAMILY PROTEIN (AFU_ORTHOLOGUE AFUA_8G06820)"/>
    <property type="match status" value="1"/>
</dbReference>
<dbReference type="PROSITE" id="PS00903">
    <property type="entry name" value="CYT_DCMP_DEAMINASES_1"/>
    <property type="match status" value="1"/>
</dbReference>
<feature type="compositionally biased region" description="Low complexity" evidence="18">
    <location>
        <begin position="422"/>
        <end position="434"/>
    </location>
</feature>
<dbReference type="Pfam" id="PF01872">
    <property type="entry name" value="RibD_C"/>
    <property type="match status" value="2"/>
</dbReference>
<dbReference type="Proteomes" id="UP000733611">
    <property type="component" value="Unassembled WGS sequence"/>
</dbReference>
<dbReference type="PROSITE" id="PS51747">
    <property type="entry name" value="CYT_DCMP_DEAMINASES_2"/>
    <property type="match status" value="1"/>
</dbReference>
<keyword evidence="15 20" id="KW-0560">Oxidoreductase</keyword>
<dbReference type="EC" id="3.5.4.26" evidence="7"/>
<evidence type="ECO:0000256" key="2">
    <source>
        <dbReference type="ARBA" id="ARBA00002151"/>
    </source>
</evidence>
<dbReference type="Gene3D" id="3.40.430.10">
    <property type="entry name" value="Dihydrofolate Reductase, subunit A"/>
    <property type="match status" value="2"/>
</dbReference>
<comment type="pathway">
    <text evidence="3">Cofactor biosynthesis; riboflavin biosynthesis; 5-amino-6-(D-ribitylamino)uracil from GTP: step 2/4.</text>
</comment>
<evidence type="ECO:0000256" key="8">
    <source>
        <dbReference type="ARBA" id="ARBA00013173"/>
    </source>
</evidence>
<dbReference type="Gene3D" id="3.40.140.10">
    <property type="entry name" value="Cytidine Deaminase, domain 2"/>
    <property type="match status" value="1"/>
</dbReference>
<evidence type="ECO:0000256" key="3">
    <source>
        <dbReference type="ARBA" id="ARBA00004882"/>
    </source>
</evidence>
<feature type="coiled-coil region" evidence="17">
    <location>
        <begin position="493"/>
        <end position="532"/>
    </location>
</feature>
<sequence>MAKDKFSDKHFMKLALKQAAKGFYTTSPNPAVGCVIVRNGKILGKGYHHQAGQPHAEVMAMRDAQERHEDIRGATVYVTLEPCSHYGRTPPCAKALCDAGVRRVVMATLDPNPKVAGRGKVMLEEAGIEVRVGVCARKAEDLNRAFLYSITTKRPWVFTKHAISLDGKVALASGESRWITGFEARSDVQRLRLWSDAIITSHETVKADNPRMNVRVRELPEDVRKRLDLDLISSPIKVIIDSHGTLCRDRNTALLEPYGIFATGENYIVVGTHEPFAAIDPEPDEVCLEERASQVAATSLEESTGAGAAHKVLVCNKNTPRVSKKLEQPSNKAAAADTAVSADATTTEAAPLATSTTPAGAASQAQAEKTGKSKAKAKTTSKDASKGKAARKAKAAAAAQAEVTPQDAAIEAQAAAITTADATTAKASAQQTKRTQGKGKKGTAAPATAAAAATAAADSTSASAINSTAATAASSSTAVSGKSDELADQAQGLRQLSENRKEAALASALAEAERITSAADAAQEAAEAAVERDANSAFGVVSGASSELNVKHSLTAAMTAEAMADEADDAAADACAAADAAEAMALEFPTKAKVAAATTKDTFATAEESLAAALSASAAQDKAAHKGKKAKGKKELVNADFEQAAAAAVVAAQAEAAAQAVSDSDSDSDSETTTVTKTKGKTKNKAKHHGAKGKVGKSMLAATDPLRTFVPKVLLQGNNFRVEAWTEHTSIVYVPMVKDAQGQEHASLEAVLDFLGAKEIRVAMVEAGGKLSSAFMAEGLINECYCYVSPMLLGEGAREGFVLPEIAHLSQALRFSKVEITQLGHDVRLDLRGPIFGEGKGGN</sequence>
<dbReference type="SUPFAM" id="SSF53597">
    <property type="entry name" value="Dihydrofolate reductase-like"/>
    <property type="match status" value="2"/>
</dbReference>
<dbReference type="EC" id="1.1.1.193" evidence="8"/>